<dbReference type="CDD" id="cd02042">
    <property type="entry name" value="ParAB_family"/>
    <property type="match status" value="1"/>
</dbReference>
<protein>
    <recommendedName>
        <fullName evidence="1">CobQ/CobB/MinD/ParA nucleotide binding domain-containing protein</fullName>
    </recommendedName>
</protein>
<dbReference type="Gene3D" id="3.40.50.300">
    <property type="entry name" value="P-loop containing nucleotide triphosphate hydrolases"/>
    <property type="match status" value="1"/>
</dbReference>
<organism evidence="2 3">
    <name type="scientific">Cymbomonas tetramitiformis</name>
    <dbReference type="NCBI Taxonomy" id="36881"/>
    <lineage>
        <taxon>Eukaryota</taxon>
        <taxon>Viridiplantae</taxon>
        <taxon>Chlorophyta</taxon>
        <taxon>Pyramimonadophyceae</taxon>
        <taxon>Pyramimonadales</taxon>
        <taxon>Pyramimonadaceae</taxon>
        <taxon>Cymbomonas</taxon>
    </lineage>
</organism>
<dbReference type="Proteomes" id="UP001190700">
    <property type="component" value="Unassembled WGS sequence"/>
</dbReference>
<evidence type="ECO:0000313" key="2">
    <source>
        <dbReference type="EMBL" id="KAK3278170.1"/>
    </source>
</evidence>
<dbReference type="AlphaFoldDB" id="A0AAE0GH67"/>
<gene>
    <name evidence="2" type="ORF">CYMTET_13880</name>
</gene>
<dbReference type="PANTHER" id="PTHR13696">
    <property type="entry name" value="P-LOOP CONTAINING NUCLEOSIDE TRIPHOSPHATE HYDROLASE"/>
    <property type="match status" value="1"/>
</dbReference>
<dbReference type="PANTHER" id="PTHR13696:SF99">
    <property type="entry name" value="COBYRINIC ACID AC-DIAMIDE SYNTHASE"/>
    <property type="match status" value="1"/>
</dbReference>
<proteinExistence type="predicted"/>
<sequence length="487" mass="54258">MANHPRKRPRTEPDVDDCDSSMLNQGVGAAALASLAGKVQSVPLLIAVYSFKGGCGKTTLSINLGATLAKYGHRTLLADLDPQGNLSTFFSPAQSNEEEGIDEEGDGEIEIDLTREEEEELDSGNFITNTPLFPEVEELTTAMAGELNFKERDSGNRIISSVYSEGSPLWDLFREEKRKADFKCEIVQLCNMEGITDLPTDLFLLPGNPALCEVEDELAKTNSDKPANFYKLCSIRKMLLETAKANDIDFVLVDCGPSSSALNRTIVLSCDYLLPPCMADSFSSSSVYRLLKKVLPQWMQAHRLYMRNKDDLLNDEGYGDQMKRICEEGFMFPQDPPQILPFLVMNFSMGNHRGYTDASGKKLKEMVAKSDSAFSMLVDTITYAPEIQKKNIVFKPAKIRAVGQLEPKDSRSISFLKKIKEAVTVGHEMGQPPVLITHELVRNLSCELGESNSEVEKKYKTLFAEVTYAKEKFRSLASFIVNLRECN</sequence>
<accession>A0AAE0GH67</accession>
<comment type="caution">
    <text evidence="2">The sequence shown here is derived from an EMBL/GenBank/DDBJ whole genome shotgun (WGS) entry which is preliminary data.</text>
</comment>
<evidence type="ECO:0000259" key="1">
    <source>
        <dbReference type="Pfam" id="PF01656"/>
    </source>
</evidence>
<dbReference type="SUPFAM" id="SSF52540">
    <property type="entry name" value="P-loop containing nucleoside triphosphate hydrolases"/>
    <property type="match status" value="1"/>
</dbReference>
<keyword evidence="3" id="KW-1185">Reference proteome</keyword>
<name>A0AAE0GH67_9CHLO</name>
<feature type="domain" description="CobQ/CobB/MinD/ParA nucleotide binding" evidence="1">
    <location>
        <begin position="46"/>
        <end position="318"/>
    </location>
</feature>
<dbReference type="InterPro" id="IPR002586">
    <property type="entry name" value="CobQ/CobB/MinD/ParA_Nub-bd_dom"/>
</dbReference>
<dbReference type="EMBL" id="LGRX02005587">
    <property type="protein sequence ID" value="KAK3278170.1"/>
    <property type="molecule type" value="Genomic_DNA"/>
</dbReference>
<reference evidence="2 3" key="1">
    <citation type="journal article" date="2015" name="Genome Biol. Evol.">
        <title>Comparative Genomics of a Bacterivorous Green Alga Reveals Evolutionary Causalities and Consequences of Phago-Mixotrophic Mode of Nutrition.</title>
        <authorList>
            <person name="Burns J.A."/>
            <person name="Paasch A."/>
            <person name="Narechania A."/>
            <person name="Kim E."/>
        </authorList>
    </citation>
    <scope>NUCLEOTIDE SEQUENCE [LARGE SCALE GENOMIC DNA]</scope>
    <source>
        <strain evidence="2 3">PLY_AMNH</strain>
    </source>
</reference>
<dbReference type="InterPro" id="IPR050678">
    <property type="entry name" value="DNA_Partitioning_ATPase"/>
</dbReference>
<dbReference type="Pfam" id="PF01656">
    <property type="entry name" value="CbiA"/>
    <property type="match status" value="1"/>
</dbReference>
<evidence type="ECO:0000313" key="3">
    <source>
        <dbReference type="Proteomes" id="UP001190700"/>
    </source>
</evidence>
<dbReference type="InterPro" id="IPR027417">
    <property type="entry name" value="P-loop_NTPase"/>
</dbReference>